<sequence length="129" mass="14278">MTLSSPSNHSLVAVMLVLSTFSQTALAQLAKRNDNSTPAERKRTIAIVIGTIVGVGLVGGLILLAFLHRRMQRRDRKEAEDDAHLELEGDIDDSDYPAMPRPSKQREGQAPANPFEPPRDRPYENGDMK</sequence>
<proteinExistence type="predicted"/>
<feature type="chain" id="PRO_5007404652" description="Mid2 domain-containing protein" evidence="3">
    <location>
        <begin position="28"/>
        <end position="129"/>
    </location>
</feature>
<feature type="compositionally biased region" description="Basic and acidic residues" evidence="1">
    <location>
        <begin position="117"/>
        <end position="129"/>
    </location>
</feature>
<feature type="compositionally biased region" description="Basic and acidic residues" evidence="1">
    <location>
        <begin position="75"/>
        <end position="87"/>
    </location>
</feature>
<gene>
    <name evidence="5" type="ORF">BN1708_005083</name>
    <name evidence="4" type="ORF">BN1723_002794</name>
</gene>
<protein>
    <recommendedName>
        <fullName evidence="8">Mid2 domain-containing protein</fullName>
    </recommendedName>
</protein>
<evidence type="ECO:0000256" key="2">
    <source>
        <dbReference type="SAM" id="Phobius"/>
    </source>
</evidence>
<feature type="region of interest" description="Disordered" evidence="1">
    <location>
        <begin position="73"/>
        <end position="129"/>
    </location>
</feature>
<name>A0A0G4LI33_VERLO</name>
<evidence type="ECO:0008006" key="8">
    <source>
        <dbReference type="Google" id="ProtNLM"/>
    </source>
</evidence>
<organism evidence="4 7">
    <name type="scientific">Verticillium longisporum</name>
    <name type="common">Verticillium dahliae var. longisporum</name>
    <dbReference type="NCBI Taxonomy" id="100787"/>
    <lineage>
        <taxon>Eukaryota</taxon>
        <taxon>Fungi</taxon>
        <taxon>Dikarya</taxon>
        <taxon>Ascomycota</taxon>
        <taxon>Pezizomycotina</taxon>
        <taxon>Sordariomycetes</taxon>
        <taxon>Hypocreomycetidae</taxon>
        <taxon>Glomerellales</taxon>
        <taxon>Plectosphaerellaceae</taxon>
        <taxon>Verticillium</taxon>
    </lineage>
</organism>
<accession>A0A0G4LI33</accession>
<keyword evidence="2" id="KW-1133">Transmembrane helix</keyword>
<dbReference type="EMBL" id="CVQH01021306">
    <property type="protein sequence ID" value="CRK29944.1"/>
    <property type="molecule type" value="Genomic_DNA"/>
</dbReference>
<reference evidence="6 7" key="1">
    <citation type="submission" date="2015-05" db="EMBL/GenBank/DDBJ databases">
        <authorList>
            <person name="Fogelqvist Johan"/>
        </authorList>
    </citation>
    <scope>NUCLEOTIDE SEQUENCE [LARGE SCALE GENOMIC DNA]</scope>
    <source>
        <strain evidence="5">VL1</strain>
        <strain evidence="4">VL2</strain>
    </source>
</reference>
<evidence type="ECO:0000256" key="3">
    <source>
        <dbReference type="SAM" id="SignalP"/>
    </source>
</evidence>
<evidence type="ECO:0000313" key="7">
    <source>
        <dbReference type="Proteomes" id="UP000045706"/>
    </source>
</evidence>
<keyword evidence="6" id="KW-1185">Reference proteome</keyword>
<keyword evidence="2" id="KW-0812">Transmembrane</keyword>
<evidence type="ECO:0000313" key="4">
    <source>
        <dbReference type="EMBL" id="CRK21678.1"/>
    </source>
</evidence>
<feature type="signal peptide" evidence="3">
    <location>
        <begin position="1"/>
        <end position="27"/>
    </location>
</feature>
<dbReference type="EMBL" id="CVQI01012224">
    <property type="protein sequence ID" value="CRK21678.1"/>
    <property type="molecule type" value="Genomic_DNA"/>
</dbReference>
<keyword evidence="2" id="KW-0472">Membrane</keyword>
<evidence type="ECO:0000313" key="6">
    <source>
        <dbReference type="Proteomes" id="UP000044602"/>
    </source>
</evidence>
<feature type="transmembrane region" description="Helical" evidence="2">
    <location>
        <begin position="43"/>
        <end position="67"/>
    </location>
</feature>
<dbReference type="Proteomes" id="UP000044602">
    <property type="component" value="Unassembled WGS sequence"/>
</dbReference>
<evidence type="ECO:0000256" key="1">
    <source>
        <dbReference type="SAM" id="MobiDB-lite"/>
    </source>
</evidence>
<dbReference type="AlphaFoldDB" id="A0A0G4LI33"/>
<keyword evidence="3" id="KW-0732">Signal</keyword>
<evidence type="ECO:0000313" key="5">
    <source>
        <dbReference type="EMBL" id="CRK29944.1"/>
    </source>
</evidence>
<dbReference type="Proteomes" id="UP000045706">
    <property type="component" value="Unassembled WGS sequence"/>
</dbReference>